<comment type="caution">
    <text evidence="2">The sequence shown here is derived from an EMBL/GenBank/DDBJ whole genome shotgun (WGS) entry which is preliminary data.</text>
</comment>
<feature type="compositionally biased region" description="Polar residues" evidence="1">
    <location>
        <begin position="238"/>
        <end position="250"/>
    </location>
</feature>
<feature type="region of interest" description="Disordered" evidence="1">
    <location>
        <begin position="140"/>
        <end position="383"/>
    </location>
</feature>
<gene>
    <name evidence="2" type="ORF">EUX98_g7419</name>
</gene>
<feature type="compositionally biased region" description="Basic and acidic residues" evidence="1">
    <location>
        <begin position="30"/>
        <end position="41"/>
    </location>
</feature>
<proteinExistence type="predicted"/>
<feature type="compositionally biased region" description="Polar residues" evidence="1">
    <location>
        <begin position="63"/>
        <end position="82"/>
    </location>
</feature>
<reference evidence="2 3" key="1">
    <citation type="submission" date="2019-02" db="EMBL/GenBank/DDBJ databases">
        <title>Genome sequencing of the rare red list fungi Antrodiella citrinella (Flaviporus citrinellus).</title>
        <authorList>
            <person name="Buettner E."/>
            <person name="Kellner H."/>
        </authorList>
    </citation>
    <scope>NUCLEOTIDE SEQUENCE [LARGE SCALE GENOMIC DNA]</scope>
    <source>
        <strain evidence="2 3">DSM 108506</strain>
    </source>
</reference>
<dbReference type="EMBL" id="SGPM01000312">
    <property type="protein sequence ID" value="THH26777.1"/>
    <property type="molecule type" value="Genomic_DNA"/>
</dbReference>
<accession>A0A4S4MNA1</accession>
<dbReference type="OrthoDB" id="504170at2759"/>
<evidence type="ECO:0000313" key="2">
    <source>
        <dbReference type="EMBL" id="THH26777.1"/>
    </source>
</evidence>
<feature type="compositionally biased region" description="Low complexity" evidence="1">
    <location>
        <begin position="210"/>
        <end position="230"/>
    </location>
</feature>
<organism evidence="2 3">
    <name type="scientific">Antrodiella citrinella</name>
    <dbReference type="NCBI Taxonomy" id="2447956"/>
    <lineage>
        <taxon>Eukaryota</taxon>
        <taxon>Fungi</taxon>
        <taxon>Dikarya</taxon>
        <taxon>Basidiomycota</taxon>
        <taxon>Agaricomycotina</taxon>
        <taxon>Agaricomycetes</taxon>
        <taxon>Polyporales</taxon>
        <taxon>Steccherinaceae</taxon>
        <taxon>Antrodiella</taxon>
    </lineage>
</organism>
<feature type="region of interest" description="Disordered" evidence="1">
    <location>
        <begin position="492"/>
        <end position="578"/>
    </location>
</feature>
<name>A0A4S4MNA1_9APHY</name>
<dbReference type="AlphaFoldDB" id="A0A4S4MNA1"/>
<keyword evidence="3" id="KW-1185">Reference proteome</keyword>
<feature type="compositionally biased region" description="Low complexity" evidence="1">
    <location>
        <begin position="534"/>
        <end position="546"/>
    </location>
</feature>
<feature type="compositionally biased region" description="Low complexity" evidence="1">
    <location>
        <begin position="337"/>
        <end position="355"/>
    </location>
</feature>
<feature type="compositionally biased region" description="Low complexity" evidence="1">
    <location>
        <begin position="496"/>
        <end position="522"/>
    </location>
</feature>
<dbReference type="Proteomes" id="UP000308730">
    <property type="component" value="Unassembled WGS sequence"/>
</dbReference>
<feature type="compositionally biased region" description="Basic and acidic residues" evidence="1">
    <location>
        <begin position="251"/>
        <end position="271"/>
    </location>
</feature>
<feature type="compositionally biased region" description="Polar residues" evidence="1">
    <location>
        <begin position="185"/>
        <end position="204"/>
    </location>
</feature>
<feature type="compositionally biased region" description="Polar residues" evidence="1">
    <location>
        <begin position="315"/>
        <end position="331"/>
    </location>
</feature>
<feature type="region of interest" description="Disordered" evidence="1">
    <location>
        <begin position="1"/>
        <end position="127"/>
    </location>
</feature>
<evidence type="ECO:0000313" key="3">
    <source>
        <dbReference type="Proteomes" id="UP000308730"/>
    </source>
</evidence>
<feature type="compositionally biased region" description="Basic and acidic residues" evidence="1">
    <location>
        <begin position="140"/>
        <end position="149"/>
    </location>
</feature>
<protein>
    <submittedName>
        <fullName evidence="2">Uncharacterized protein</fullName>
    </submittedName>
</protein>
<feature type="compositionally biased region" description="Polar residues" evidence="1">
    <location>
        <begin position="151"/>
        <end position="176"/>
    </location>
</feature>
<sequence length="578" mass="61549">MQRATTALEAAGLVRKKSAEAVKDGAAQSAEKRVMSGEEPRISGGSNKLAKSPPMKALKDLQSAPSTPSQSFESQPVTTQVGSPWVMTNGGKQSPPLTPTTSSPADTLGALPNIPEHSGKLGQNRNRASLLSTFRMWFKEDPKGKRKEPPTLSTQALNHGTNYHGQPATSPVSSPVNGRGRGSVKQRSGTGRSKITVGRSKTTGARTKRASMSSRRSSSVNSKRSSVTSNHFAGLEASQYSPDQMQPMSRQRSDPSRRESRTPNSEREDYVSRPSSIQSFHHHRHHKSPSASSSGSIYAGRTSSPLPKYHHRAGSGSSTRVVRQIQPSTSSGKGGSHLRSNSTSSNHSLASSRHGSFYELSESEGRRASPNKTPSRGSFDETPRRAATFVAQKRQTPFAHPISTSYLSSLGRSSWKKSWGMEPPGWQTRTAHPAMVEVLAVSDGAGGIRDVFTGRQSIGDESDWVDEDDDMGGYVGGLGQMATSVSAPSYVQSVDSPMMPSMPKHSMGISSRTGSSSKHSGGVNTRQGRGKSGGRSPAGRSSPLPGDGAFDASGRRSQLPAGRTGPAAIQEEDEDEEE</sequence>
<evidence type="ECO:0000256" key="1">
    <source>
        <dbReference type="SAM" id="MobiDB-lite"/>
    </source>
</evidence>